<gene>
    <name evidence="3" type="ORF">T4B_7229</name>
</gene>
<proteinExistence type="predicted"/>
<evidence type="ECO:0000313" key="3">
    <source>
        <dbReference type="EMBL" id="KRZ23684.1"/>
    </source>
</evidence>
<keyword evidence="2" id="KW-1133">Transmembrane helix</keyword>
<sequence>LMGKESTVSRSDDSDSNAAQIMNDEDEPAENNAPVCQDLGTVCSLPPPGAISSSEGSCNDSHNLVRQLRRRFSRDKCFTFFILRSKKTVLRTMAPQMVVDRFDKHLLRVGILISVLTSKSEALVITYDRRGTSPQVWIVGPIFVICGVLVLMKAITRLYKMFNPEPFNFFSTNSSQSVDGTCPVLPSYSMALDAPIPSTVIEDEDKSCEPISTEDIDHESSSFFNMEPPPTYTEALQILRQSTRRREIPETWTDLPSTSSNFFASRTSSLHRLTTVCRWRREKVTRRRAFRCHSWAGPTSTSN</sequence>
<protein>
    <submittedName>
        <fullName evidence="3">Uncharacterized protein</fullName>
    </submittedName>
</protein>
<dbReference type="AlphaFoldDB" id="A0A0V1IMC0"/>
<evidence type="ECO:0000256" key="2">
    <source>
        <dbReference type="SAM" id="Phobius"/>
    </source>
</evidence>
<feature type="transmembrane region" description="Helical" evidence="2">
    <location>
        <begin position="137"/>
        <end position="155"/>
    </location>
</feature>
<dbReference type="Proteomes" id="UP000054805">
    <property type="component" value="Unassembled WGS sequence"/>
</dbReference>
<organism evidence="3 4">
    <name type="scientific">Trichinella pseudospiralis</name>
    <name type="common">Parasitic roundworm</name>
    <dbReference type="NCBI Taxonomy" id="6337"/>
    <lineage>
        <taxon>Eukaryota</taxon>
        <taxon>Metazoa</taxon>
        <taxon>Ecdysozoa</taxon>
        <taxon>Nematoda</taxon>
        <taxon>Enoplea</taxon>
        <taxon>Dorylaimia</taxon>
        <taxon>Trichinellida</taxon>
        <taxon>Trichinellidae</taxon>
        <taxon>Trichinella</taxon>
    </lineage>
</organism>
<name>A0A0V1IMC0_TRIPS</name>
<accession>A0A0V1IMC0</accession>
<feature type="non-terminal residue" evidence="3">
    <location>
        <position position="1"/>
    </location>
</feature>
<dbReference type="EMBL" id="JYDS01000138">
    <property type="protein sequence ID" value="KRZ23684.1"/>
    <property type="molecule type" value="Genomic_DNA"/>
</dbReference>
<comment type="caution">
    <text evidence="3">The sequence shown here is derived from an EMBL/GenBank/DDBJ whole genome shotgun (WGS) entry which is preliminary data.</text>
</comment>
<reference evidence="3 4" key="1">
    <citation type="submission" date="2015-01" db="EMBL/GenBank/DDBJ databases">
        <title>Evolution of Trichinella species and genotypes.</title>
        <authorList>
            <person name="Korhonen P.K."/>
            <person name="Edoardo P."/>
            <person name="Giuseppe L.R."/>
            <person name="Gasser R.B."/>
        </authorList>
    </citation>
    <scope>NUCLEOTIDE SEQUENCE [LARGE SCALE GENOMIC DNA]</scope>
    <source>
        <strain evidence="3">ISS588</strain>
    </source>
</reference>
<keyword evidence="2" id="KW-0472">Membrane</keyword>
<feature type="region of interest" description="Disordered" evidence="1">
    <location>
        <begin position="1"/>
        <end position="33"/>
    </location>
</feature>
<evidence type="ECO:0000313" key="4">
    <source>
        <dbReference type="Proteomes" id="UP000054805"/>
    </source>
</evidence>
<keyword evidence="2" id="KW-0812">Transmembrane</keyword>
<evidence type="ECO:0000256" key="1">
    <source>
        <dbReference type="SAM" id="MobiDB-lite"/>
    </source>
</evidence>
<keyword evidence="4" id="KW-1185">Reference proteome</keyword>